<keyword evidence="3" id="KW-1185">Reference proteome</keyword>
<reference evidence="2" key="2">
    <citation type="submission" date="2023-01" db="EMBL/GenBank/DDBJ databases">
        <authorList>
            <person name="Petersen C."/>
        </authorList>
    </citation>
    <scope>NUCLEOTIDE SEQUENCE</scope>
    <source>
        <strain evidence="2">IBT 15450</strain>
    </source>
</reference>
<dbReference type="EMBL" id="JAQJZL010000008">
    <property type="protein sequence ID" value="KAJ6038724.1"/>
    <property type="molecule type" value="Genomic_DNA"/>
</dbReference>
<feature type="compositionally biased region" description="Polar residues" evidence="1">
    <location>
        <begin position="44"/>
        <end position="61"/>
    </location>
</feature>
<gene>
    <name evidence="2" type="ORF">N7460_007441</name>
</gene>
<dbReference type="Proteomes" id="UP001219568">
    <property type="component" value="Unassembled WGS sequence"/>
</dbReference>
<protein>
    <submittedName>
        <fullName evidence="2">Uncharacterized protein</fullName>
    </submittedName>
</protein>
<proteinExistence type="predicted"/>
<sequence length="115" mass="12303">MDKKFSGGLPSPLNLLPSTCVWIKSLPRKKPRSVFFLSVRYPERTSNCKTGNPADPQSKNVPNPPQSIPTIANGYLGKSSISLELEVDDSSSDENPSNPDALASDSEGSHSASKS</sequence>
<evidence type="ECO:0000256" key="1">
    <source>
        <dbReference type="SAM" id="MobiDB-lite"/>
    </source>
</evidence>
<feature type="region of interest" description="Disordered" evidence="1">
    <location>
        <begin position="44"/>
        <end position="115"/>
    </location>
</feature>
<comment type="caution">
    <text evidence="2">The sequence shown here is derived from an EMBL/GenBank/DDBJ whole genome shotgun (WGS) entry which is preliminary data.</text>
</comment>
<accession>A0AAD6IB03</accession>
<evidence type="ECO:0000313" key="3">
    <source>
        <dbReference type="Proteomes" id="UP001219568"/>
    </source>
</evidence>
<dbReference type="AlphaFoldDB" id="A0AAD6IB03"/>
<name>A0AAD6IB03_PENCN</name>
<organism evidence="2 3">
    <name type="scientific">Penicillium canescens</name>
    <dbReference type="NCBI Taxonomy" id="5083"/>
    <lineage>
        <taxon>Eukaryota</taxon>
        <taxon>Fungi</taxon>
        <taxon>Dikarya</taxon>
        <taxon>Ascomycota</taxon>
        <taxon>Pezizomycotina</taxon>
        <taxon>Eurotiomycetes</taxon>
        <taxon>Eurotiomycetidae</taxon>
        <taxon>Eurotiales</taxon>
        <taxon>Aspergillaceae</taxon>
        <taxon>Penicillium</taxon>
    </lineage>
</organism>
<reference evidence="2" key="1">
    <citation type="journal article" date="2023" name="IMA Fungus">
        <title>Comparative genomic study of the Penicillium genus elucidates a diverse pangenome and 15 lateral gene transfer events.</title>
        <authorList>
            <person name="Petersen C."/>
            <person name="Sorensen T."/>
            <person name="Nielsen M.R."/>
            <person name="Sondergaard T.E."/>
            <person name="Sorensen J.L."/>
            <person name="Fitzpatrick D.A."/>
            <person name="Frisvad J.C."/>
            <person name="Nielsen K.L."/>
        </authorList>
    </citation>
    <scope>NUCLEOTIDE SEQUENCE</scope>
    <source>
        <strain evidence="2">IBT 15450</strain>
    </source>
</reference>
<evidence type="ECO:0000313" key="2">
    <source>
        <dbReference type="EMBL" id="KAJ6038724.1"/>
    </source>
</evidence>